<dbReference type="Proteomes" id="UP001500279">
    <property type="component" value="Unassembled WGS sequence"/>
</dbReference>
<dbReference type="PROSITE" id="PS51197">
    <property type="entry name" value="HTH_RRF2_2"/>
    <property type="match status" value="1"/>
</dbReference>
<reference evidence="3 4" key="1">
    <citation type="journal article" date="2019" name="Int. J. Syst. Evol. Microbiol.">
        <title>The Global Catalogue of Microorganisms (GCM) 10K type strain sequencing project: providing services to taxonomists for standard genome sequencing and annotation.</title>
        <authorList>
            <consortium name="The Broad Institute Genomics Platform"/>
            <consortium name="The Broad Institute Genome Sequencing Center for Infectious Disease"/>
            <person name="Wu L."/>
            <person name="Ma J."/>
        </authorList>
    </citation>
    <scope>NUCLEOTIDE SEQUENCE [LARGE SCALE GENOMIC DNA]</scope>
    <source>
        <strain evidence="3 4">JCM 15503</strain>
    </source>
</reference>
<dbReference type="PROSITE" id="PS01332">
    <property type="entry name" value="HTH_RRF2_1"/>
    <property type="match status" value="1"/>
</dbReference>
<evidence type="ECO:0000313" key="3">
    <source>
        <dbReference type="EMBL" id="GAA0747288.1"/>
    </source>
</evidence>
<proteinExistence type="predicted"/>
<dbReference type="EMBL" id="BAAAEW010000007">
    <property type="protein sequence ID" value="GAA0747288.1"/>
    <property type="molecule type" value="Genomic_DNA"/>
</dbReference>
<dbReference type="InterPro" id="IPR000944">
    <property type="entry name" value="Tscrpt_reg_Rrf2"/>
</dbReference>
<evidence type="ECO:0000313" key="4">
    <source>
        <dbReference type="Proteomes" id="UP001500279"/>
    </source>
</evidence>
<gene>
    <name evidence="3" type="primary">iscR_1</name>
    <name evidence="3" type="ORF">GCM10009107_15660</name>
</gene>
<dbReference type="SUPFAM" id="SSF46785">
    <property type="entry name" value="Winged helix' DNA-binding domain"/>
    <property type="match status" value="1"/>
</dbReference>
<keyword evidence="4" id="KW-1185">Reference proteome</keyword>
<dbReference type="InterPro" id="IPR036388">
    <property type="entry name" value="WH-like_DNA-bd_sf"/>
</dbReference>
<dbReference type="PANTHER" id="PTHR33221">
    <property type="entry name" value="WINGED HELIX-TURN-HELIX TRANSCRIPTIONAL REGULATOR, RRF2 FAMILY"/>
    <property type="match status" value="1"/>
</dbReference>
<dbReference type="RefSeq" id="WP_231012432.1">
    <property type="nucleotide sequence ID" value="NZ_BAAAEW010000007.1"/>
</dbReference>
<protein>
    <submittedName>
        <fullName evidence="3">Fe-S cluster assembly transcriptional regulator IscR</fullName>
    </submittedName>
</protein>
<sequence length="195" mass="20195">MQRCLSGSASRAVAAMIELTLSSRGGPVPLHRLQPQPASSKSYLDLLFGKLRRAGLVRSLRGRDGGYVLARPAGTISVADIVRAVEPPTAAPFLDEEDRTGTVPGGAGSRPASPMEACTQALWEAFNTQSMAWLSDLTLLALVDAQRAAMQARQHEAGAGTGLAGASLLGGTGGPRPPRLPRGPNSVFALANACL</sequence>
<evidence type="ECO:0000256" key="1">
    <source>
        <dbReference type="ARBA" id="ARBA00023125"/>
    </source>
</evidence>
<organism evidence="3 4">
    <name type="scientific">Ideonella azotifigens</name>
    <dbReference type="NCBI Taxonomy" id="513160"/>
    <lineage>
        <taxon>Bacteria</taxon>
        <taxon>Pseudomonadati</taxon>
        <taxon>Pseudomonadota</taxon>
        <taxon>Betaproteobacteria</taxon>
        <taxon>Burkholderiales</taxon>
        <taxon>Sphaerotilaceae</taxon>
        <taxon>Ideonella</taxon>
    </lineage>
</organism>
<dbReference type="Gene3D" id="1.10.10.10">
    <property type="entry name" value="Winged helix-like DNA-binding domain superfamily/Winged helix DNA-binding domain"/>
    <property type="match status" value="1"/>
</dbReference>
<accession>A0ABN1JVI2</accession>
<dbReference type="InterPro" id="IPR036390">
    <property type="entry name" value="WH_DNA-bd_sf"/>
</dbReference>
<keyword evidence="1" id="KW-0238">DNA-binding</keyword>
<dbReference type="Pfam" id="PF02082">
    <property type="entry name" value="Rrf2"/>
    <property type="match status" value="1"/>
</dbReference>
<evidence type="ECO:0000256" key="2">
    <source>
        <dbReference type="SAM" id="MobiDB-lite"/>
    </source>
</evidence>
<comment type="caution">
    <text evidence="3">The sequence shown here is derived from an EMBL/GenBank/DDBJ whole genome shotgun (WGS) entry which is preliminary data.</text>
</comment>
<dbReference type="PANTHER" id="PTHR33221:SF5">
    <property type="entry name" value="HTH-TYPE TRANSCRIPTIONAL REGULATOR ISCR"/>
    <property type="match status" value="1"/>
</dbReference>
<dbReference type="InterPro" id="IPR030489">
    <property type="entry name" value="TR_Rrf2-type_CS"/>
</dbReference>
<feature type="region of interest" description="Disordered" evidence="2">
    <location>
        <begin position="93"/>
        <end position="113"/>
    </location>
</feature>
<name>A0ABN1JVI2_9BURK</name>